<accession>C1D734</accession>
<proteinExistence type="predicted"/>
<dbReference type="STRING" id="557598.LHK_01284"/>
<gene>
    <name evidence="2" type="ordered locus">LHK_01284</name>
</gene>
<dbReference type="AlphaFoldDB" id="C1D734"/>
<dbReference type="Proteomes" id="UP000002010">
    <property type="component" value="Chromosome"/>
</dbReference>
<evidence type="ECO:0000313" key="2">
    <source>
        <dbReference type="EMBL" id="ACO74274.1"/>
    </source>
</evidence>
<evidence type="ECO:0000313" key="3">
    <source>
        <dbReference type="Proteomes" id="UP000002010"/>
    </source>
</evidence>
<name>C1D734_LARHH</name>
<feature type="region of interest" description="Disordered" evidence="1">
    <location>
        <begin position="1"/>
        <end position="20"/>
    </location>
</feature>
<evidence type="ECO:0000256" key="1">
    <source>
        <dbReference type="SAM" id="MobiDB-lite"/>
    </source>
</evidence>
<dbReference type="HOGENOM" id="CLU_3253416_0_0_4"/>
<keyword evidence="3" id="KW-1185">Reference proteome</keyword>
<organism evidence="2 3">
    <name type="scientific">Laribacter hongkongensis (strain HLHK9)</name>
    <dbReference type="NCBI Taxonomy" id="557598"/>
    <lineage>
        <taxon>Bacteria</taxon>
        <taxon>Pseudomonadati</taxon>
        <taxon>Pseudomonadota</taxon>
        <taxon>Betaproteobacteria</taxon>
        <taxon>Neisseriales</taxon>
        <taxon>Aquaspirillaceae</taxon>
        <taxon>Laribacter</taxon>
    </lineage>
</organism>
<dbReference type="EMBL" id="CP001154">
    <property type="protein sequence ID" value="ACO74274.1"/>
    <property type="molecule type" value="Genomic_DNA"/>
</dbReference>
<reference evidence="2 3" key="1">
    <citation type="journal article" date="2009" name="PLoS Genet.">
        <title>The complete genome and proteome of Laribacter hongkongensis reveal potential mechanisms for adaptations to different temperatures and habitats.</title>
        <authorList>
            <person name="Woo P.C."/>
            <person name="Lau S.K."/>
            <person name="Tse H."/>
            <person name="Teng J.L."/>
            <person name="Curreem S.O."/>
            <person name="Tsang A.K."/>
            <person name="Fan R.Y."/>
            <person name="Wong G.K."/>
            <person name="Huang Y."/>
            <person name="Loman N.J."/>
            <person name="Snyder L.A."/>
            <person name="Cai J.J."/>
            <person name="Huang J.D."/>
            <person name="Mak W."/>
            <person name="Pallen M.J."/>
            <person name="Lok S."/>
            <person name="Yuen K.Y."/>
        </authorList>
    </citation>
    <scope>NUCLEOTIDE SEQUENCE [LARGE SCALE GENOMIC DNA]</scope>
    <source>
        <strain evidence="2 3">HLHK9</strain>
    </source>
</reference>
<sequence length="42" mass="4439">MAFKTNWSPLSGFPGRKTAPPGSLRILGMSTASLGHCCDECL</sequence>
<dbReference type="KEGG" id="lhk:LHK_01284"/>
<protein>
    <submittedName>
        <fullName evidence="2">Uncharacterized protein</fullName>
    </submittedName>
</protein>